<dbReference type="Gene3D" id="3.30.1120.10">
    <property type="match status" value="1"/>
</dbReference>
<evidence type="ECO:0000259" key="5">
    <source>
        <dbReference type="Pfam" id="PF00884"/>
    </source>
</evidence>
<keyword evidence="3" id="KW-0378">Hydrolase</keyword>
<reference evidence="7" key="1">
    <citation type="journal article" date="2019" name="Int. J. Syst. Evol. Microbiol.">
        <title>The Global Catalogue of Microorganisms (GCM) 10K type strain sequencing project: providing services to taxonomists for standard genome sequencing and annotation.</title>
        <authorList>
            <consortium name="The Broad Institute Genomics Platform"/>
            <consortium name="The Broad Institute Genome Sequencing Center for Infectious Disease"/>
            <person name="Wu L."/>
            <person name="Ma J."/>
        </authorList>
    </citation>
    <scope>NUCLEOTIDE SEQUENCE [LARGE SCALE GENOMIC DNA]</scope>
    <source>
        <strain evidence="7">CGMCC 1.15407</strain>
    </source>
</reference>
<proteinExistence type="inferred from homology"/>
<dbReference type="SUPFAM" id="SSF53649">
    <property type="entry name" value="Alkaline phosphatase-like"/>
    <property type="match status" value="1"/>
</dbReference>
<accession>A0ABQ1V335</accession>
<name>A0ABQ1V335_9BACT</name>
<feature type="domain" description="Sulfatase N-terminal" evidence="5">
    <location>
        <begin position="12"/>
        <end position="325"/>
    </location>
</feature>
<keyword evidence="4" id="KW-0106">Calcium</keyword>
<evidence type="ECO:0000256" key="3">
    <source>
        <dbReference type="ARBA" id="ARBA00022801"/>
    </source>
</evidence>
<dbReference type="EMBL" id="BMIU01000012">
    <property type="protein sequence ID" value="GGF36333.1"/>
    <property type="molecule type" value="Genomic_DNA"/>
</dbReference>
<comment type="caution">
    <text evidence="6">The sequence shown here is derived from an EMBL/GenBank/DDBJ whole genome shotgun (WGS) entry which is preliminary data.</text>
</comment>
<evidence type="ECO:0000256" key="4">
    <source>
        <dbReference type="ARBA" id="ARBA00022837"/>
    </source>
</evidence>
<dbReference type="InterPro" id="IPR024607">
    <property type="entry name" value="Sulfatase_CS"/>
</dbReference>
<dbReference type="InterPro" id="IPR050738">
    <property type="entry name" value="Sulfatase"/>
</dbReference>
<dbReference type="PANTHER" id="PTHR42693:SF53">
    <property type="entry name" value="ENDO-4-O-SULFATASE"/>
    <property type="match status" value="1"/>
</dbReference>
<evidence type="ECO:0000313" key="6">
    <source>
        <dbReference type="EMBL" id="GGF36333.1"/>
    </source>
</evidence>
<evidence type="ECO:0000313" key="7">
    <source>
        <dbReference type="Proteomes" id="UP000647339"/>
    </source>
</evidence>
<keyword evidence="7" id="KW-1185">Reference proteome</keyword>
<dbReference type="Gene3D" id="3.40.720.10">
    <property type="entry name" value="Alkaline Phosphatase, subunit A"/>
    <property type="match status" value="1"/>
</dbReference>
<gene>
    <name evidence="6" type="ORF">GCM10011339_26090</name>
</gene>
<comment type="similarity">
    <text evidence="1">Belongs to the sulfatase family.</text>
</comment>
<dbReference type="PANTHER" id="PTHR42693">
    <property type="entry name" value="ARYLSULFATASE FAMILY MEMBER"/>
    <property type="match status" value="1"/>
</dbReference>
<keyword evidence="2" id="KW-0479">Metal-binding</keyword>
<sequence>MYFYGQVNAQQPNVLIIVSDDQGWNDVGFNGGTDIPTPYLDSLAADGVVFDQGYASHPYCSPSRAGLLSGRYQQRFGHENNIPYESATDDDGLPLSEQMLSEYLVEKGYSTAAIGKWHLGDHEKFWPINRGFEHWFGFFGGGLNYWGDTGNKPENHGVLRDGQIVPKEQLSYLTDDFTQEAATYIDQFSKDQRPFFMYLAYNAPHAPIQAPSKYLDKVNHIEDGDRAAYAAMVIGMDEGIGRVIQKLKDTGQYENTLIFFYSDNGGHLHGASNAPFRGHKGMLFEGGIRVPFLVSWPAGIQGGQHYDHPISALDIFPTVLAAADIPSPSKPLDGVNLLPFLTGMEKKPQRMLYWRYSDGAGYAVRDGNYKLVYSGYKEDYFLFDLEEDPYEQQDIKAIFPEKTQLLKESYANWNEGTVPAMWQDPHAENVLKEEAQRQRIIDKAKSGER</sequence>
<protein>
    <submittedName>
        <fullName evidence="6">N-acetylgalactosamine-6-sulfatase</fullName>
    </submittedName>
</protein>
<dbReference type="Pfam" id="PF00884">
    <property type="entry name" value="Sulfatase"/>
    <property type="match status" value="1"/>
</dbReference>
<evidence type="ECO:0000256" key="2">
    <source>
        <dbReference type="ARBA" id="ARBA00022723"/>
    </source>
</evidence>
<organism evidence="6 7">
    <name type="scientific">Echinicola rosea</name>
    <dbReference type="NCBI Taxonomy" id="1807691"/>
    <lineage>
        <taxon>Bacteria</taxon>
        <taxon>Pseudomonadati</taxon>
        <taxon>Bacteroidota</taxon>
        <taxon>Cytophagia</taxon>
        <taxon>Cytophagales</taxon>
        <taxon>Cyclobacteriaceae</taxon>
        <taxon>Echinicola</taxon>
    </lineage>
</organism>
<dbReference type="Proteomes" id="UP000647339">
    <property type="component" value="Unassembled WGS sequence"/>
</dbReference>
<dbReference type="InterPro" id="IPR000917">
    <property type="entry name" value="Sulfatase_N"/>
</dbReference>
<evidence type="ECO:0000256" key="1">
    <source>
        <dbReference type="ARBA" id="ARBA00008779"/>
    </source>
</evidence>
<dbReference type="InterPro" id="IPR017850">
    <property type="entry name" value="Alkaline_phosphatase_core_sf"/>
</dbReference>
<dbReference type="PROSITE" id="PS00149">
    <property type="entry name" value="SULFATASE_2"/>
    <property type="match status" value="1"/>
</dbReference>